<comment type="caution">
    <text evidence="7">The sequence shown here is derived from an EMBL/GenBank/DDBJ whole genome shotgun (WGS) entry which is preliminary data.</text>
</comment>
<evidence type="ECO:0000256" key="4">
    <source>
        <dbReference type="ARBA" id="ARBA00023014"/>
    </source>
</evidence>
<dbReference type="Gene3D" id="3.50.50.60">
    <property type="entry name" value="FAD/NAD(P)-binding domain"/>
    <property type="match status" value="1"/>
</dbReference>
<dbReference type="PANTHER" id="PTHR13847">
    <property type="entry name" value="SARCOSINE DEHYDROGENASE-RELATED"/>
    <property type="match status" value="1"/>
</dbReference>
<name>A0A0F0LPD0_9MICO</name>
<reference evidence="7 8" key="1">
    <citation type="submission" date="2015-02" db="EMBL/GenBank/DDBJ databases">
        <title>Draft genome sequences of ten Microbacterium spp. with emphasis on heavy metal contaminated environments.</title>
        <authorList>
            <person name="Corretto E."/>
        </authorList>
    </citation>
    <scope>NUCLEOTIDE SEQUENCE [LARGE SCALE GENOMIC DNA]</scope>
    <source>
        <strain evidence="7 8">BEL4b</strain>
    </source>
</reference>
<dbReference type="GO" id="GO:0051537">
    <property type="term" value="F:2 iron, 2 sulfur cluster binding"/>
    <property type="evidence" value="ECO:0007669"/>
    <property type="project" value="UniProtKB-KW"/>
</dbReference>
<feature type="region of interest" description="Disordered" evidence="5">
    <location>
        <begin position="511"/>
        <end position="531"/>
    </location>
</feature>
<keyword evidence="4" id="KW-0411">Iron-sulfur</keyword>
<dbReference type="SUPFAM" id="SSF50022">
    <property type="entry name" value="ISP domain"/>
    <property type="match status" value="1"/>
</dbReference>
<proteinExistence type="predicted"/>
<dbReference type="AlphaFoldDB" id="A0A0F0LPD0"/>
<protein>
    <submittedName>
        <fullName evidence="7">Cytochrome b6-f complex iron-sulfur subunit</fullName>
        <ecNumber evidence="7">1.10.9.1</ecNumber>
    </submittedName>
</protein>
<dbReference type="GO" id="GO:0005737">
    <property type="term" value="C:cytoplasm"/>
    <property type="evidence" value="ECO:0007669"/>
    <property type="project" value="TreeGrafter"/>
</dbReference>
<sequence length="531" mass="56128">MTAWPPNVKALGAWRSRAFTDHMLPLWKTDTTMPPGSPFEADAHHDVVIVGAGITGLTTAVMLSRAGLDVAVIESGAVAELATGGNTGKLSLLQGKRLAEIRRHHPAELVRAYVDANRDGMDWLLAFADTAGISYTRRTDHSYAQGRSGVDTVRAQHEAAREAGLSTRMLGATELSSLPFPVAGAVALDDQVMIDPALVARALAAELLASGGTLHTGIRVTGAHALPSAHVDTDAGPMSADHIVLATGAPILDRGLYFAKIRGLRSYCVSFRVPGEVLDTTFLSVDDPTRSIRPVSAADGPVGTAQLIVGGNGHPVGRSDSEAAAIDDLVAWTRRHFPDAEETNRWSAQDYESHNLIPFVGALPRGLGRIRFATGYAKWGLSNAPAAARRLTDEILGTSYRDRPKWMLRIATRLTVPADIGRGATEGIKVGRAAASGWADAESRSVPVAQPAEGEGVVANRAGLPVGVSTVDGVTRAVSAVCPHLGGVLAWNDAECTWDCPLHASRFEPDGTRIEGPALTDLPELPRTGRR</sequence>
<keyword evidence="3" id="KW-0408">Iron</keyword>
<dbReference type="InterPro" id="IPR017941">
    <property type="entry name" value="Rieske_2Fe-2S"/>
</dbReference>
<dbReference type="PANTHER" id="PTHR13847:SF274">
    <property type="entry name" value="RIESKE 2FE-2S IRON-SULFUR PROTEIN YHFW-RELATED"/>
    <property type="match status" value="1"/>
</dbReference>
<keyword evidence="1" id="KW-0001">2Fe-2S</keyword>
<evidence type="ECO:0000313" key="7">
    <source>
        <dbReference type="EMBL" id="KJL33381.1"/>
    </source>
</evidence>
<organism evidence="7 8">
    <name type="scientific">Microbacterium oxydans</name>
    <dbReference type="NCBI Taxonomy" id="82380"/>
    <lineage>
        <taxon>Bacteria</taxon>
        <taxon>Bacillati</taxon>
        <taxon>Actinomycetota</taxon>
        <taxon>Actinomycetes</taxon>
        <taxon>Micrococcales</taxon>
        <taxon>Microbacteriaceae</taxon>
        <taxon>Microbacterium</taxon>
    </lineage>
</organism>
<dbReference type="EMBL" id="JYIW01000011">
    <property type="protein sequence ID" value="KJL33381.1"/>
    <property type="molecule type" value="Genomic_DNA"/>
</dbReference>
<gene>
    <name evidence="7" type="primary">petC</name>
    <name evidence="7" type="ORF">RS83_00142</name>
</gene>
<evidence type="ECO:0000256" key="3">
    <source>
        <dbReference type="ARBA" id="ARBA00023004"/>
    </source>
</evidence>
<dbReference type="PATRIC" id="fig|82380.11.peg.146"/>
<dbReference type="PROSITE" id="PS51296">
    <property type="entry name" value="RIESKE"/>
    <property type="match status" value="1"/>
</dbReference>
<dbReference type="GO" id="GO:0016705">
    <property type="term" value="F:oxidoreductase activity, acting on paired donors, with incorporation or reduction of molecular oxygen"/>
    <property type="evidence" value="ECO:0007669"/>
    <property type="project" value="UniProtKB-ARBA"/>
</dbReference>
<dbReference type="GO" id="GO:0004497">
    <property type="term" value="F:monooxygenase activity"/>
    <property type="evidence" value="ECO:0007669"/>
    <property type="project" value="UniProtKB-ARBA"/>
</dbReference>
<dbReference type="Proteomes" id="UP000033640">
    <property type="component" value="Unassembled WGS sequence"/>
</dbReference>
<dbReference type="SUPFAM" id="SSF51905">
    <property type="entry name" value="FAD/NAD(P)-binding domain"/>
    <property type="match status" value="1"/>
</dbReference>
<dbReference type="EC" id="1.10.9.1" evidence="7"/>
<evidence type="ECO:0000256" key="5">
    <source>
        <dbReference type="SAM" id="MobiDB-lite"/>
    </source>
</evidence>
<evidence type="ECO:0000256" key="2">
    <source>
        <dbReference type="ARBA" id="ARBA00022723"/>
    </source>
</evidence>
<evidence type="ECO:0000313" key="8">
    <source>
        <dbReference type="Proteomes" id="UP000033640"/>
    </source>
</evidence>
<dbReference type="Pfam" id="PF00355">
    <property type="entry name" value="Rieske"/>
    <property type="match status" value="1"/>
</dbReference>
<keyword evidence="2" id="KW-0479">Metal-binding</keyword>
<dbReference type="Pfam" id="PF01266">
    <property type="entry name" value="DAO"/>
    <property type="match status" value="1"/>
</dbReference>
<feature type="domain" description="Rieske" evidence="6">
    <location>
        <begin position="443"/>
        <end position="531"/>
    </location>
</feature>
<dbReference type="GO" id="GO:0046872">
    <property type="term" value="F:metal ion binding"/>
    <property type="evidence" value="ECO:0007669"/>
    <property type="project" value="UniProtKB-KW"/>
</dbReference>
<dbReference type="InterPro" id="IPR036922">
    <property type="entry name" value="Rieske_2Fe-2S_sf"/>
</dbReference>
<evidence type="ECO:0000256" key="1">
    <source>
        <dbReference type="ARBA" id="ARBA00022714"/>
    </source>
</evidence>
<dbReference type="InterPro" id="IPR036188">
    <property type="entry name" value="FAD/NAD-bd_sf"/>
</dbReference>
<dbReference type="Gene3D" id="2.102.10.10">
    <property type="entry name" value="Rieske [2Fe-2S] iron-sulphur domain"/>
    <property type="match status" value="1"/>
</dbReference>
<evidence type="ECO:0000259" key="6">
    <source>
        <dbReference type="PROSITE" id="PS51296"/>
    </source>
</evidence>
<accession>A0A0F0LPD0</accession>
<dbReference type="InterPro" id="IPR006076">
    <property type="entry name" value="FAD-dep_OxRdtase"/>
</dbReference>
<keyword evidence="7" id="KW-0560">Oxidoreductase</keyword>
<dbReference type="Gene3D" id="3.30.9.10">
    <property type="entry name" value="D-Amino Acid Oxidase, subunit A, domain 2"/>
    <property type="match status" value="1"/>
</dbReference>